<dbReference type="AlphaFoldDB" id="A0A6M0QD95"/>
<protein>
    <recommendedName>
        <fullName evidence="3">Spore germination protein</fullName>
    </recommendedName>
</protein>
<comment type="caution">
    <text evidence="1">The sequence shown here is derived from an EMBL/GenBank/DDBJ whole genome shotgun (WGS) entry which is preliminary data.</text>
</comment>
<organism evidence="1 2">
    <name type="scientific">Bacillus mesophilus</name>
    <dbReference type="NCBI Taxonomy" id="1808955"/>
    <lineage>
        <taxon>Bacteria</taxon>
        <taxon>Bacillati</taxon>
        <taxon>Bacillota</taxon>
        <taxon>Bacilli</taxon>
        <taxon>Bacillales</taxon>
        <taxon>Bacillaceae</taxon>
        <taxon>Bacillus</taxon>
    </lineage>
</organism>
<evidence type="ECO:0000313" key="1">
    <source>
        <dbReference type="EMBL" id="NEY74177.1"/>
    </source>
</evidence>
<dbReference type="EMBL" id="JAAIWM010000015">
    <property type="protein sequence ID" value="NEY74177.1"/>
    <property type="molecule type" value="Genomic_DNA"/>
</dbReference>
<dbReference type="InterPro" id="IPR019618">
    <property type="entry name" value="Spore_germination_GerPA"/>
</dbReference>
<dbReference type="RefSeq" id="WP_163182041.1">
    <property type="nucleotide sequence ID" value="NZ_JAAIWM010000015.1"/>
</dbReference>
<name>A0A6M0QD95_9BACI</name>
<keyword evidence="2" id="KW-1185">Reference proteome</keyword>
<evidence type="ECO:0008006" key="3">
    <source>
        <dbReference type="Google" id="ProtNLM"/>
    </source>
</evidence>
<sequence length="88" mass="9528">MVLGDNEPVSIVFFGGIKINQMETNAAFSVGESFYQSLESQVKNNLIAGQTFGDFVLNNFNPIASPVYDPDGMDSFMPIAQSSLGLED</sequence>
<proteinExistence type="predicted"/>
<reference evidence="1 2" key="1">
    <citation type="submission" date="2020-02" db="EMBL/GenBank/DDBJ databases">
        <title>Bacillus aquiflavi sp. nov., isolated from yellow water of strong flavor Chinese baijiu in Yibin region of China.</title>
        <authorList>
            <person name="Xie J."/>
        </authorList>
    </citation>
    <scope>NUCLEOTIDE SEQUENCE [LARGE SCALE GENOMIC DNA]</scope>
    <source>
        <strain evidence="1 2">SA4</strain>
    </source>
</reference>
<gene>
    <name evidence="1" type="ORF">G4D63_20980</name>
</gene>
<evidence type="ECO:0000313" key="2">
    <source>
        <dbReference type="Proteomes" id="UP000481043"/>
    </source>
</evidence>
<dbReference type="Proteomes" id="UP000481043">
    <property type="component" value="Unassembled WGS sequence"/>
</dbReference>
<dbReference type="Pfam" id="PF10676">
    <property type="entry name" value="gerPA"/>
    <property type="match status" value="1"/>
</dbReference>
<accession>A0A6M0QD95</accession>